<keyword evidence="2" id="KW-1185">Reference proteome</keyword>
<proteinExistence type="predicted"/>
<name>A0AAV5S256_MAUHU</name>
<dbReference type="EMBL" id="BTGD01000010">
    <property type="protein sequence ID" value="GMM56983.1"/>
    <property type="molecule type" value="Genomic_DNA"/>
</dbReference>
<comment type="caution">
    <text evidence="1">The sequence shown here is derived from an EMBL/GenBank/DDBJ whole genome shotgun (WGS) entry which is preliminary data.</text>
</comment>
<reference evidence="1 2" key="1">
    <citation type="journal article" date="2023" name="Elife">
        <title>Identification of key yeast species and microbe-microbe interactions impacting larval growth of Drosophila in the wild.</title>
        <authorList>
            <person name="Mure A."/>
            <person name="Sugiura Y."/>
            <person name="Maeda R."/>
            <person name="Honda K."/>
            <person name="Sakurai N."/>
            <person name="Takahashi Y."/>
            <person name="Watada M."/>
            <person name="Katoh T."/>
            <person name="Gotoh A."/>
            <person name="Gotoh Y."/>
            <person name="Taniguchi I."/>
            <person name="Nakamura K."/>
            <person name="Hayashi T."/>
            <person name="Katayama T."/>
            <person name="Uemura T."/>
            <person name="Hattori Y."/>
        </authorList>
    </citation>
    <scope>NUCLEOTIDE SEQUENCE [LARGE SCALE GENOMIC DNA]</scope>
    <source>
        <strain evidence="1 2">KH-74</strain>
    </source>
</reference>
<gene>
    <name evidence="1" type="ORF">DAKH74_035990</name>
</gene>
<dbReference type="Proteomes" id="UP001377567">
    <property type="component" value="Unassembled WGS sequence"/>
</dbReference>
<dbReference type="AlphaFoldDB" id="A0AAV5S256"/>
<sequence length="564" mass="65972">MTERENFEIFWSNVAHFLNQQELCTLAQTSSTMSKIIVQPRLYRSIHVTKNPVQRVPDCYLDCGMTFISGYRAITKSDNQNDLYLYDRIEQFLYSMEKNSQHIKEVIIDSNLFSDKSDEEDIINRLISSVITVETIESITVKSHPLFFKYSEQFLDLTQLRYVRLHNNNTFQKEICFPNLTSVKLTVDQVTPDIWSNEKLVSLLKTQIEEIDLELDDFEISSLDFLSSLDTVNIVFEKVRKLKFNLVHINNDTMKEGNTYGKEIARLLTDHFNISKIKKLEVEFCCHVGHCPCIDDFLQAVGPKLLSLESVALRQTLYQHKGDNQIHEDFDGSVGNFIHSLPSCSTQLRELCIHHDPPLNGIGFDTVEGNYYRRRRFYEGLFPNLKALEKLVVPQMLQSLSLYEIIACDILWNGCVCESCKKNLPQFDDYLMNHQYFSKISGKYEDVIPPVLFGYAGDNLDKRYRDSTTWELDALNTCPTLSYWNFHGYDNIHHFDEHKCHFDERHFEPLVIGVTHFFNDYMDHLVLYLPNLRVALLSGLYYTISPQPRYPFKNVLRRYKSIYD</sequence>
<protein>
    <submittedName>
        <fullName evidence="1">Roy1 protein</fullName>
    </submittedName>
</protein>
<organism evidence="1 2">
    <name type="scientific">Maudiozyma humilis</name>
    <name type="common">Sour dough yeast</name>
    <name type="synonym">Kazachstania humilis</name>
    <dbReference type="NCBI Taxonomy" id="51915"/>
    <lineage>
        <taxon>Eukaryota</taxon>
        <taxon>Fungi</taxon>
        <taxon>Dikarya</taxon>
        <taxon>Ascomycota</taxon>
        <taxon>Saccharomycotina</taxon>
        <taxon>Saccharomycetes</taxon>
        <taxon>Saccharomycetales</taxon>
        <taxon>Saccharomycetaceae</taxon>
        <taxon>Maudiozyma</taxon>
    </lineage>
</organism>
<evidence type="ECO:0000313" key="1">
    <source>
        <dbReference type="EMBL" id="GMM56983.1"/>
    </source>
</evidence>
<evidence type="ECO:0000313" key="2">
    <source>
        <dbReference type="Proteomes" id="UP001377567"/>
    </source>
</evidence>
<accession>A0AAV5S256</accession>